<dbReference type="Pfam" id="PF00486">
    <property type="entry name" value="Trans_reg_C"/>
    <property type="match status" value="1"/>
</dbReference>
<dbReference type="Gene3D" id="1.10.10.10">
    <property type="entry name" value="Winged helix-like DNA-binding domain superfamily/Winged helix DNA-binding domain"/>
    <property type="match status" value="1"/>
</dbReference>
<sequence>MEVKLLGPLVACQNGMSITPIPRKPRQVFSLLALHAGTVVTVSSFVEELWGMHPPTSALSTLQTYILQVRRGIAAALGATRTDAAKNVLRTCYGGYLLDIDPGDVDVHRYEQLSAAGKQAFEAGQWESASALFREALDIWRGEALVDVHAGLRIGVEVARLEESRLGVLEARIETDLRLNRHVGLLAELSALTARYPMHENFWAQFMIALHRSGRKSQALENFIKLRTTLVSELGVEPSARLQHLQQAILRSDPKLDLVRIAG</sequence>
<evidence type="ECO:0000256" key="3">
    <source>
        <dbReference type="ARBA" id="ARBA00023125"/>
    </source>
</evidence>
<feature type="DNA-binding region" description="OmpR/PhoB-type" evidence="5">
    <location>
        <begin position="1"/>
        <end position="100"/>
    </location>
</feature>
<feature type="domain" description="OmpR/PhoB-type" evidence="6">
    <location>
        <begin position="1"/>
        <end position="100"/>
    </location>
</feature>
<dbReference type="PANTHER" id="PTHR35807">
    <property type="entry name" value="TRANSCRIPTIONAL REGULATOR REDD-RELATED"/>
    <property type="match status" value="1"/>
</dbReference>
<protein>
    <submittedName>
        <fullName evidence="7">AfsR/SARP family transcriptional regulator</fullName>
    </submittedName>
</protein>
<gene>
    <name evidence="7" type="ORF">HT134_05680</name>
</gene>
<dbReference type="SUPFAM" id="SSF48452">
    <property type="entry name" value="TPR-like"/>
    <property type="match status" value="1"/>
</dbReference>
<evidence type="ECO:0000259" key="6">
    <source>
        <dbReference type="PROSITE" id="PS51755"/>
    </source>
</evidence>
<dbReference type="Gene3D" id="1.25.40.10">
    <property type="entry name" value="Tetratricopeptide repeat domain"/>
    <property type="match status" value="1"/>
</dbReference>
<dbReference type="GO" id="GO:0006355">
    <property type="term" value="P:regulation of DNA-templated transcription"/>
    <property type="evidence" value="ECO:0007669"/>
    <property type="project" value="InterPro"/>
</dbReference>
<dbReference type="AlphaFoldDB" id="A0A7Y6IKW5"/>
<dbReference type="RefSeq" id="WP_175599139.1">
    <property type="nucleotide sequence ID" value="NZ_JABWGO010000001.1"/>
</dbReference>
<organism evidence="7 8">
    <name type="scientific">Nonomuraea rhodomycinica</name>
    <dbReference type="NCBI Taxonomy" id="1712872"/>
    <lineage>
        <taxon>Bacteria</taxon>
        <taxon>Bacillati</taxon>
        <taxon>Actinomycetota</taxon>
        <taxon>Actinomycetes</taxon>
        <taxon>Streptosporangiales</taxon>
        <taxon>Streptosporangiaceae</taxon>
        <taxon>Nonomuraea</taxon>
    </lineage>
</organism>
<dbReference type="EMBL" id="JABWGO010000001">
    <property type="protein sequence ID" value="NUW39623.1"/>
    <property type="molecule type" value="Genomic_DNA"/>
</dbReference>
<dbReference type="Proteomes" id="UP000546126">
    <property type="component" value="Unassembled WGS sequence"/>
</dbReference>
<accession>A0A7Y6IKW5</accession>
<evidence type="ECO:0000256" key="4">
    <source>
        <dbReference type="ARBA" id="ARBA00023163"/>
    </source>
</evidence>
<dbReference type="SUPFAM" id="SSF46894">
    <property type="entry name" value="C-terminal effector domain of the bipartite response regulators"/>
    <property type="match status" value="1"/>
</dbReference>
<dbReference type="InterPro" id="IPR016032">
    <property type="entry name" value="Sig_transdc_resp-reg_C-effctor"/>
</dbReference>
<proteinExistence type="inferred from homology"/>
<evidence type="ECO:0000256" key="2">
    <source>
        <dbReference type="ARBA" id="ARBA00023015"/>
    </source>
</evidence>
<dbReference type="PROSITE" id="PS51755">
    <property type="entry name" value="OMPR_PHOB"/>
    <property type="match status" value="1"/>
</dbReference>
<dbReference type="GO" id="GO:0000160">
    <property type="term" value="P:phosphorelay signal transduction system"/>
    <property type="evidence" value="ECO:0007669"/>
    <property type="project" value="InterPro"/>
</dbReference>
<dbReference type="GO" id="GO:0003677">
    <property type="term" value="F:DNA binding"/>
    <property type="evidence" value="ECO:0007669"/>
    <property type="project" value="UniProtKB-UniRule"/>
</dbReference>
<reference evidence="7 8" key="1">
    <citation type="submission" date="2020-06" db="EMBL/GenBank/DDBJ databases">
        <authorList>
            <person name="Chanama M."/>
        </authorList>
    </citation>
    <scope>NUCLEOTIDE SEQUENCE [LARGE SCALE GENOMIC DNA]</scope>
    <source>
        <strain evidence="7 8">TBRC6557</strain>
    </source>
</reference>
<dbReference type="SMART" id="SM00862">
    <property type="entry name" value="Trans_reg_C"/>
    <property type="match status" value="1"/>
</dbReference>
<dbReference type="InterPro" id="IPR001867">
    <property type="entry name" value="OmpR/PhoB-type_DNA-bd"/>
</dbReference>
<evidence type="ECO:0000256" key="1">
    <source>
        <dbReference type="ARBA" id="ARBA00005820"/>
    </source>
</evidence>
<keyword evidence="3 5" id="KW-0238">DNA-binding</keyword>
<dbReference type="InterPro" id="IPR005158">
    <property type="entry name" value="BTAD"/>
</dbReference>
<dbReference type="CDD" id="cd15831">
    <property type="entry name" value="BTAD"/>
    <property type="match status" value="1"/>
</dbReference>
<dbReference type="Pfam" id="PF03704">
    <property type="entry name" value="BTAD"/>
    <property type="match status" value="1"/>
</dbReference>
<comment type="similarity">
    <text evidence="1">Belongs to the AfsR/DnrI/RedD regulatory family.</text>
</comment>
<dbReference type="InterPro" id="IPR011990">
    <property type="entry name" value="TPR-like_helical_dom_sf"/>
</dbReference>
<evidence type="ECO:0000313" key="8">
    <source>
        <dbReference type="Proteomes" id="UP000546126"/>
    </source>
</evidence>
<comment type="caution">
    <text evidence="7">The sequence shown here is derived from an EMBL/GenBank/DDBJ whole genome shotgun (WGS) entry which is preliminary data.</text>
</comment>
<evidence type="ECO:0000313" key="7">
    <source>
        <dbReference type="EMBL" id="NUW39623.1"/>
    </source>
</evidence>
<keyword evidence="2" id="KW-0805">Transcription regulation</keyword>
<keyword evidence="4" id="KW-0804">Transcription</keyword>
<keyword evidence="8" id="KW-1185">Reference proteome</keyword>
<evidence type="ECO:0000256" key="5">
    <source>
        <dbReference type="PROSITE-ProRule" id="PRU01091"/>
    </source>
</evidence>
<dbReference type="PANTHER" id="PTHR35807:SF1">
    <property type="entry name" value="TRANSCRIPTIONAL REGULATOR REDD"/>
    <property type="match status" value="1"/>
</dbReference>
<dbReference type="InterPro" id="IPR051677">
    <property type="entry name" value="AfsR-DnrI-RedD_regulator"/>
</dbReference>
<name>A0A7Y6IKW5_9ACTN</name>
<dbReference type="SMART" id="SM01043">
    <property type="entry name" value="BTAD"/>
    <property type="match status" value="1"/>
</dbReference>
<dbReference type="InterPro" id="IPR036388">
    <property type="entry name" value="WH-like_DNA-bd_sf"/>
</dbReference>